<accession>A0ABY4NBA2</accession>
<reference evidence="1" key="1">
    <citation type="submission" date="2022-05" db="EMBL/GenBank/DDBJ databases">
        <title>Genomic analysis of Brachybacterium sp. CBA3104.</title>
        <authorList>
            <person name="Roh S.W."/>
            <person name="Kim Y.B."/>
            <person name="Kim Y."/>
        </authorList>
    </citation>
    <scope>NUCLEOTIDE SEQUENCE</scope>
    <source>
        <strain evidence="1">CBA3104</strain>
    </source>
</reference>
<dbReference type="RefSeq" id="WP_249480051.1">
    <property type="nucleotide sequence ID" value="NZ_CP097218.1"/>
</dbReference>
<dbReference type="Proteomes" id="UP001055868">
    <property type="component" value="Chromosome"/>
</dbReference>
<dbReference type="EMBL" id="CP097218">
    <property type="protein sequence ID" value="UQN30665.1"/>
    <property type="molecule type" value="Genomic_DNA"/>
</dbReference>
<evidence type="ECO:0008006" key="3">
    <source>
        <dbReference type="Google" id="ProtNLM"/>
    </source>
</evidence>
<evidence type="ECO:0000313" key="2">
    <source>
        <dbReference type="Proteomes" id="UP001055868"/>
    </source>
</evidence>
<gene>
    <name evidence="1" type="ORF">M4486_05010</name>
</gene>
<sequence length="454" mass="50635">MESVDDLDLLEHMADELGRAQSDLRRWRDYFEGKPPLPDVDDPAQRENYERLLRISRINLTETTTLALADRTQLLSFRTALDSDAEGDAKADQLMTASGFHAIKRDLMEFVYSYGRGLTLVERASAEGAAPRCTLESPEQTTAYTSPGAPLDVQGALKVYRDPLAREDVLVLFRPGYNLVARRPYKGRGAGFTLPGQGKKWRLRLDQWEFDAEVEATGLDEVPVTPWSNRRGLPEVEGHIETVDRINHRLMQQMVIIALQAFRQRALEGAPLKDPQTGKPIDYDEIFSSDPGSMWVLPPGVKLWESGQADLSPVLKSVQDDIQYFALETRTPMYMFTPDAANGSAEGASLQREGIVFKAEDRIDRLASPAVRTMSQLFRLSGDAERADIGSLEAVWAPPERESAQARAEAAARAKEAGVPWRDRMAMFIKASPREIGRMETNRAADALLEGDAQ</sequence>
<keyword evidence="2" id="KW-1185">Reference proteome</keyword>
<organism evidence="1 2">
    <name type="scientific">Brachybacterium kimchii</name>
    <dbReference type="NCBI Taxonomy" id="2942909"/>
    <lineage>
        <taxon>Bacteria</taxon>
        <taxon>Bacillati</taxon>
        <taxon>Actinomycetota</taxon>
        <taxon>Actinomycetes</taxon>
        <taxon>Micrococcales</taxon>
        <taxon>Dermabacteraceae</taxon>
        <taxon>Brachybacterium</taxon>
    </lineage>
</organism>
<name>A0ABY4NBA2_9MICO</name>
<protein>
    <recommendedName>
        <fullName evidence="3">Phage portal protein</fullName>
    </recommendedName>
</protein>
<proteinExistence type="predicted"/>
<evidence type="ECO:0000313" key="1">
    <source>
        <dbReference type="EMBL" id="UQN30665.1"/>
    </source>
</evidence>